<gene>
    <name evidence="2" type="ORF">EK0264_11940</name>
</gene>
<evidence type="ECO:0000313" key="3">
    <source>
        <dbReference type="Proteomes" id="UP000463857"/>
    </source>
</evidence>
<protein>
    <submittedName>
        <fullName evidence="2">Uncharacterized protein</fullName>
    </submittedName>
</protein>
<dbReference type="AlphaFoldDB" id="A0A7L4YNT4"/>
<keyword evidence="3" id="KW-1185">Reference proteome</keyword>
<keyword evidence="1" id="KW-0812">Transmembrane</keyword>
<organism evidence="2 3">
    <name type="scientific">Epidermidibacterium keratini</name>
    <dbReference type="NCBI Taxonomy" id="1891644"/>
    <lineage>
        <taxon>Bacteria</taxon>
        <taxon>Bacillati</taxon>
        <taxon>Actinomycetota</taxon>
        <taxon>Actinomycetes</taxon>
        <taxon>Sporichthyales</taxon>
        <taxon>Sporichthyaceae</taxon>
        <taxon>Epidermidibacterium</taxon>
    </lineage>
</organism>
<dbReference type="RefSeq" id="WP_159545889.1">
    <property type="nucleotide sequence ID" value="NZ_CP047156.1"/>
</dbReference>
<keyword evidence="1" id="KW-1133">Transmembrane helix</keyword>
<name>A0A7L4YNT4_9ACTN</name>
<feature type="transmembrane region" description="Helical" evidence="1">
    <location>
        <begin position="26"/>
        <end position="49"/>
    </location>
</feature>
<dbReference type="EMBL" id="CP047156">
    <property type="protein sequence ID" value="QHC00925.1"/>
    <property type="molecule type" value="Genomic_DNA"/>
</dbReference>
<dbReference type="KEGG" id="eke:EK0264_11940"/>
<evidence type="ECO:0000313" key="2">
    <source>
        <dbReference type="EMBL" id="QHC00925.1"/>
    </source>
</evidence>
<feature type="transmembrane region" description="Helical" evidence="1">
    <location>
        <begin position="82"/>
        <end position="108"/>
    </location>
</feature>
<proteinExistence type="predicted"/>
<accession>A0A7L4YNT4</accession>
<reference evidence="2 3" key="1">
    <citation type="journal article" date="2018" name="Int. J. Syst. Evol. Microbiol.">
        <title>Epidermidibacterium keratini gen. nov., sp. nov., a member of the family Sporichthyaceae, isolated from keratin epidermis.</title>
        <authorList>
            <person name="Lee D.G."/>
            <person name="Trujillo M.E."/>
            <person name="Kang S."/>
            <person name="Nam J.J."/>
            <person name="Kim Y.J."/>
        </authorList>
    </citation>
    <scope>NUCLEOTIDE SEQUENCE [LARGE SCALE GENOMIC DNA]</scope>
    <source>
        <strain evidence="2 3">EPI-7</strain>
    </source>
</reference>
<feature type="transmembrane region" description="Helical" evidence="1">
    <location>
        <begin position="120"/>
        <end position="140"/>
    </location>
</feature>
<dbReference type="Proteomes" id="UP000463857">
    <property type="component" value="Chromosome"/>
</dbReference>
<evidence type="ECO:0000256" key="1">
    <source>
        <dbReference type="SAM" id="Phobius"/>
    </source>
</evidence>
<keyword evidence="1" id="KW-0472">Membrane</keyword>
<sequence length="175" mass="18567">MEDDQLRALRTENRLLAARLLRLEQLLFRTTAILASAALIAGPFLPYLMAADPDPDEDSSISLVRSVIALPDSGGGPYESEAMVVGVLMGIFVLCTAVTLISMLVYASSNTERARFVTRVAAGILLAGSSSAWLLVLLLAEQWSPRVSNFSPASLVIGIGAVLTLVAAAIRPDPE</sequence>
<dbReference type="InParanoid" id="A0A7L4YNT4"/>
<feature type="transmembrane region" description="Helical" evidence="1">
    <location>
        <begin position="152"/>
        <end position="170"/>
    </location>
</feature>